<gene>
    <name evidence="1" type="ORF">BTMF_LOCUS11184</name>
</gene>
<dbReference type="WBParaSite" id="BTMF_0001317201-mRNA-1">
    <property type="protein sequence ID" value="BTMF_0001317201-mRNA-1"/>
    <property type="gene ID" value="BTMF_0001317201"/>
</dbReference>
<name>A0A0R3QZJ8_9BILA</name>
<reference evidence="3" key="1">
    <citation type="submission" date="2017-02" db="UniProtKB">
        <authorList>
            <consortium name="WormBaseParasite"/>
        </authorList>
    </citation>
    <scope>IDENTIFICATION</scope>
</reference>
<dbReference type="Proteomes" id="UP000280834">
    <property type="component" value="Unassembled WGS sequence"/>
</dbReference>
<keyword evidence="2" id="KW-1185">Reference proteome</keyword>
<protein>
    <submittedName>
        <fullName evidence="3">Secreted protein</fullName>
    </submittedName>
</protein>
<evidence type="ECO:0000313" key="2">
    <source>
        <dbReference type="Proteomes" id="UP000280834"/>
    </source>
</evidence>
<proteinExistence type="predicted"/>
<reference evidence="1 2" key="2">
    <citation type="submission" date="2018-11" db="EMBL/GenBank/DDBJ databases">
        <authorList>
            <consortium name="Pathogen Informatics"/>
        </authorList>
    </citation>
    <scope>NUCLEOTIDE SEQUENCE [LARGE SCALE GENOMIC DNA]</scope>
</reference>
<organism evidence="3">
    <name type="scientific">Brugia timori</name>
    <dbReference type="NCBI Taxonomy" id="42155"/>
    <lineage>
        <taxon>Eukaryota</taxon>
        <taxon>Metazoa</taxon>
        <taxon>Ecdysozoa</taxon>
        <taxon>Nematoda</taxon>
        <taxon>Chromadorea</taxon>
        <taxon>Rhabditida</taxon>
        <taxon>Spirurina</taxon>
        <taxon>Spiruromorpha</taxon>
        <taxon>Filarioidea</taxon>
        <taxon>Onchocercidae</taxon>
        <taxon>Brugia</taxon>
    </lineage>
</organism>
<evidence type="ECO:0000313" key="3">
    <source>
        <dbReference type="WBParaSite" id="BTMF_0001317201-mRNA-1"/>
    </source>
</evidence>
<dbReference type="EMBL" id="UZAG01018122">
    <property type="protein sequence ID" value="VDO38218.1"/>
    <property type="molecule type" value="Genomic_DNA"/>
</dbReference>
<dbReference type="AlphaFoldDB" id="A0A0R3QZJ8"/>
<sequence>MRQIRDWTCYFLGDASHIIYSIVARQLPSTTCKFYDQKFYFFTLAFIQTGLRNLNSCLAIALKLLRKAHRLCNCCHQLI</sequence>
<accession>A0A0R3QZJ8</accession>
<evidence type="ECO:0000313" key="1">
    <source>
        <dbReference type="EMBL" id="VDO38218.1"/>
    </source>
</evidence>